<keyword evidence="3" id="KW-1185">Reference proteome</keyword>
<dbReference type="InParanoid" id="F4R6B0"/>
<name>F4R6B0_MELLP</name>
<dbReference type="HOGENOM" id="CLU_1768500_0_0_1"/>
<protein>
    <submittedName>
        <fullName evidence="2">Uncharacterized protein</fullName>
    </submittedName>
</protein>
<gene>
    <name evidence="2" type="ORF">MELLADRAFT_101580</name>
</gene>
<evidence type="ECO:0000313" key="2">
    <source>
        <dbReference type="EMBL" id="EGG12493.1"/>
    </source>
</evidence>
<dbReference type="KEGG" id="mlr:MELLADRAFT_101580"/>
<keyword evidence="1" id="KW-0812">Transmembrane</keyword>
<feature type="transmembrane region" description="Helical" evidence="1">
    <location>
        <begin position="50"/>
        <end position="70"/>
    </location>
</feature>
<dbReference type="AlphaFoldDB" id="F4R6B0"/>
<feature type="transmembrane region" description="Helical" evidence="1">
    <location>
        <begin position="17"/>
        <end position="38"/>
    </location>
</feature>
<keyword evidence="1" id="KW-1133">Transmembrane helix</keyword>
<dbReference type="Proteomes" id="UP000001072">
    <property type="component" value="Unassembled WGS sequence"/>
</dbReference>
<dbReference type="OrthoDB" id="2371309at2759"/>
<dbReference type="GeneID" id="18921398"/>
<sequence length="147" mass="15557">MGNCASIDIFSKSHESIVFASVSVANCVVAFASTTALSRQSWSALKSISLLWALVLGLSLVRGIAMLVILSSRSSAIMQLCGSATTTDTDAPAIIRSVVSSTFKGFTARSLVIDGILQAYAALLVVRNHQRMTHYKSIQSQAVDGMS</sequence>
<organism evidence="3">
    <name type="scientific">Melampsora larici-populina (strain 98AG31 / pathotype 3-4-7)</name>
    <name type="common">Poplar leaf rust fungus</name>
    <dbReference type="NCBI Taxonomy" id="747676"/>
    <lineage>
        <taxon>Eukaryota</taxon>
        <taxon>Fungi</taxon>
        <taxon>Dikarya</taxon>
        <taxon>Basidiomycota</taxon>
        <taxon>Pucciniomycotina</taxon>
        <taxon>Pucciniomycetes</taxon>
        <taxon>Pucciniales</taxon>
        <taxon>Melampsoraceae</taxon>
        <taxon>Melampsora</taxon>
    </lineage>
</organism>
<evidence type="ECO:0000313" key="3">
    <source>
        <dbReference type="Proteomes" id="UP000001072"/>
    </source>
</evidence>
<reference evidence="3" key="1">
    <citation type="journal article" date="2011" name="Proc. Natl. Acad. Sci. U.S.A.">
        <title>Obligate biotrophy features unraveled by the genomic analysis of rust fungi.</title>
        <authorList>
            <person name="Duplessis S."/>
            <person name="Cuomo C.A."/>
            <person name="Lin Y.-C."/>
            <person name="Aerts A."/>
            <person name="Tisserant E."/>
            <person name="Veneault-Fourrey C."/>
            <person name="Joly D.L."/>
            <person name="Hacquard S."/>
            <person name="Amselem J."/>
            <person name="Cantarel B.L."/>
            <person name="Chiu R."/>
            <person name="Coutinho P.M."/>
            <person name="Feau N."/>
            <person name="Field M."/>
            <person name="Frey P."/>
            <person name="Gelhaye E."/>
            <person name="Goldberg J."/>
            <person name="Grabherr M.G."/>
            <person name="Kodira C.D."/>
            <person name="Kohler A."/>
            <person name="Kuees U."/>
            <person name="Lindquist E.A."/>
            <person name="Lucas S.M."/>
            <person name="Mago R."/>
            <person name="Mauceli E."/>
            <person name="Morin E."/>
            <person name="Murat C."/>
            <person name="Pangilinan J.L."/>
            <person name="Park R."/>
            <person name="Pearson M."/>
            <person name="Quesneville H."/>
            <person name="Rouhier N."/>
            <person name="Sakthikumar S."/>
            <person name="Salamov A.A."/>
            <person name="Schmutz J."/>
            <person name="Selles B."/>
            <person name="Shapiro H."/>
            <person name="Tanguay P."/>
            <person name="Tuskan G.A."/>
            <person name="Henrissat B."/>
            <person name="Van de Peer Y."/>
            <person name="Rouze P."/>
            <person name="Ellis J.G."/>
            <person name="Dodds P.N."/>
            <person name="Schein J.E."/>
            <person name="Zhong S."/>
            <person name="Hamelin R.C."/>
            <person name="Grigoriev I.V."/>
            <person name="Szabo L.J."/>
            <person name="Martin F."/>
        </authorList>
    </citation>
    <scope>NUCLEOTIDE SEQUENCE [LARGE SCALE GENOMIC DNA]</scope>
    <source>
        <strain evidence="3">98AG31 / pathotype 3-4-7</strain>
    </source>
</reference>
<dbReference type="RefSeq" id="XP_007404868.1">
    <property type="nucleotide sequence ID" value="XM_007404806.1"/>
</dbReference>
<keyword evidence="1" id="KW-0472">Membrane</keyword>
<accession>F4R6B0</accession>
<dbReference type="EMBL" id="GL883091">
    <property type="protein sequence ID" value="EGG12493.1"/>
    <property type="molecule type" value="Genomic_DNA"/>
</dbReference>
<evidence type="ECO:0000256" key="1">
    <source>
        <dbReference type="SAM" id="Phobius"/>
    </source>
</evidence>
<proteinExistence type="predicted"/>
<dbReference type="VEuPathDB" id="FungiDB:MELLADRAFT_101580"/>